<evidence type="ECO:0000313" key="2">
    <source>
        <dbReference type="Proteomes" id="UP000199599"/>
    </source>
</evidence>
<protein>
    <recommendedName>
        <fullName evidence="3">SuB0782 undefined product 764400:764714 forward MW:11955</fullName>
    </recommendedName>
</protein>
<proteinExistence type="predicted"/>
<dbReference type="RefSeq" id="WP_090093286.1">
    <property type="nucleotide sequence ID" value="NZ_CBCRVU010000002.1"/>
</dbReference>
<dbReference type="Proteomes" id="UP000199599">
    <property type="component" value="Unassembled WGS sequence"/>
</dbReference>
<dbReference type="AlphaFoldDB" id="A0A1I1SPU3"/>
<evidence type="ECO:0008006" key="3">
    <source>
        <dbReference type="Google" id="ProtNLM"/>
    </source>
</evidence>
<accession>A0A1I1SPU3</accession>
<dbReference type="STRING" id="1505723.SAMN04487792_1054"/>
<reference evidence="2" key="1">
    <citation type="submission" date="2016-10" db="EMBL/GenBank/DDBJ databases">
        <authorList>
            <person name="Varghese N."/>
            <person name="Submissions S."/>
        </authorList>
    </citation>
    <scope>NUCLEOTIDE SEQUENCE [LARGE SCALE GENOMIC DNA]</scope>
    <source>
        <strain evidence="2">R-53102</strain>
    </source>
</reference>
<gene>
    <name evidence="1" type="ORF">SAMN04487792_1054</name>
</gene>
<evidence type="ECO:0000313" key="1">
    <source>
        <dbReference type="EMBL" id="SFD48505.1"/>
    </source>
</evidence>
<name>A0A1I1SPU3_9LACO</name>
<sequence>MRTKLRKGGYSTDTAATYVDQSQPVYSLSVELEPQHKWENNEPTEEIVGYRGWFSQKGLEPFQVKFSDQVKLPEYLAKVNLDSLEACEVRGQVYFRAATLKEVK</sequence>
<dbReference type="EMBL" id="FOMN01000005">
    <property type="protein sequence ID" value="SFD48505.1"/>
    <property type="molecule type" value="Genomic_DNA"/>
</dbReference>
<organism evidence="1 2">
    <name type="scientific">Lactobacillus bombicola</name>
    <dbReference type="NCBI Taxonomy" id="1505723"/>
    <lineage>
        <taxon>Bacteria</taxon>
        <taxon>Bacillati</taxon>
        <taxon>Bacillota</taxon>
        <taxon>Bacilli</taxon>
        <taxon>Lactobacillales</taxon>
        <taxon>Lactobacillaceae</taxon>
        <taxon>Lactobacillus</taxon>
    </lineage>
</organism>